<protein>
    <submittedName>
        <fullName evidence="1">Uncharacterized protein</fullName>
    </submittedName>
</protein>
<reference evidence="2" key="1">
    <citation type="submission" date="2019-12" db="EMBL/GenBank/DDBJ databases">
        <title>Complete genome of Terracaulis silvestris 0127_4.</title>
        <authorList>
            <person name="Vieira S."/>
            <person name="Riedel T."/>
            <person name="Sproer C."/>
            <person name="Pascual J."/>
            <person name="Boedeker C."/>
            <person name="Overmann J."/>
        </authorList>
    </citation>
    <scope>NUCLEOTIDE SEQUENCE [LARGE SCALE GENOMIC DNA]</scope>
    <source>
        <strain evidence="2">0127_4</strain>
    </source>
</reference>
<keyword evidence="2" id="KW-1185">Reference proteome</keyword>
<organism evidence="1 2">
    <name type="scientific">Terricaulis silvestris</name>
    <dbReference type="NCBI Taxonomy" id="2686094"/>
    <lineage>
        <taxon>Bacteria</taxon>
        <taxon>Pseudomonadati</taxon>
        <taxon>Pseudomonadota</taxon>
        <taxon>Alphaproteobacteria</taxon>
        <taxon>Caulobacterales</taxon>
        <taxon>Caulobacteraceae</taxon>
        <taxon>Terricaulis</taxon>
    </lineage>
</organism>
<dbReference type="RefSeq" id="WP_158765664.1">
    <property type="nucleotide sequence ID" value="NZ_CP047045.1"/>
</dbReference>
<proteinExistence type="predicted"/>
<gene>
    <name evidence="1" type="ORF">DSM104635_01579</name>
</gene>
<dbReference type="Proteomes" id="UP000431269">
    <property type="component" value="Chromosome"/>
</dbReference>
<dbReference type="KEGG" id="tsv:DSM104635_01579"/>
<dbReference type="EMBL" id="CP047045">
    <property type="protein sequence ID" value="QGZ94749.1"/>
    <property type="molecule type" value="Genomic_DNA"/>
</dbReference>
<dbReference type="Pfam" id="PF19531">
    <property type="entry name" value="DUF6058"/>
    <property type="match status" value="1"/>
</dbReference>
<accession>A0A6I6MJB8</accession>
<dbReference type="AlphaFoldDB" id="A0A6I6MJB8"/>
<dbReference type="InterPro" id="IPR045694">
    <property type="entry name" value="DUF6058"/>
</dbReference>
<evidence type="ECO:0000313" key="2">
    <source>
        <dbReference type="Proteomes" id="UP000431269"/>
    </source>
</evidence>
<name>A0A6I6MJB8_9CAUL</name>
<evidence type="ECO:0000313" key="1">
    <source>
        <dbReference type="EMBL" id="QGZ94749.1"/>
    </source>
</evidence>
<sequence>MFDADRDLFERSRAYVESTCTPRELLAAASGVDEATLQGLEEAGGMPAATYTLFDGAIRSAIRELGEPPQQGGRAFYAPAVIAWLRRAALLDADALRTWFGESFEAALLAQAPDARVHGWARLFTTDGAVDRDALAAEVQSLNADWMNGGWAVCLRRWNGYHVVTKDLERARIGTITADGTRDTLSAAERLALQDAIESLDAVMLSFAPFERPHGTPGLYIDAMRERYAV</sequence>